<dbReference type="EMBL" id="JAPFQP010000001">
    <property type="protein sequence ID" value="MCX2717971.1"/>
    <property type="molecule type" value="Genomic_DNA"/>
</dbReference>
<dbReference type="Proteomes" id="UP001207116">
    <property type="component" value="Unassembled WGS sequence"/>
</dbReference>
<feature type="signal peptide" evidence="1">
    <location>
        <begin position="1"/>
        <end position="21"/>
    </location>
</feature>
<keyword evidence="1" id="KW-0732">Signal</keyword>
<evidence type="ECO:0000313" key="3">
    <source>
        <dbReference type="Proteomes" id="UP001207116"/>
    </source>
</evidence>
<organism evidence="2 3">
    <name type="scientific">Lentiprolixibacter aurantiacus</name>
    <dbReference type="NCBI Taxonomy" id="2993939"/>
    <lineage>
        <taxon>Bacteria</taxon>
        <taxon>Pseudomonadati</taxon>
        <taxon>Bacteroidota</taxon>
        <taxon>Flavobacteriia</taxon>
        <taxon>Flavobacteriales</taxon>
        <taxon>Flavobacteriaceae</taxon>
        <taxon>Lentiprolixibacter</taxon>
    </lineage>
</organism>
<evidence type="ECO:0008006" key="4">
    <source>
        <dbReference type="Google" id="ProtNLM"/>
    </source>
</evidence>
<dbReference type="AlphaFoldDB" id="A0AAE3MI71"/>
<evidence type="ECO:0000256" key="1">
    <source>
        <dbReference type="SAM" id="SignalP"/>
    </source>
</evidence>
<evidence type="ECO:0000313" key="2">
    <source>
        <dbReference type="EMBL" id="MCX2717971.1"/>
    </source>
</evidence>
<gene>
    <name evidence="2" type="ORF">OO016_00025</name>
</gene>
<feature type="chain" id="PRO_5042102568" description="DUF4468 domain-containing protein" evidence="1">
    <location>
        <begin position="22"/>
        <end position="227"/>
    </location>
</feature>
<proteinExistence type="predicted"/>
<sequence>MRLLSKTIFSAILLQAIIVNAQVSVNLPSAYIQNQLDESGIPKNVVGSAYDTENFKYGSVLVKGSESYKALLRYNGFRDQIEMKSSDNSITVLMKRNYISARINNELITIRKFEDEGRERQGYFSVIAQHGDFELLQRRQIILKEAQQASSSYAKDKPARFEKDYNYYLQYKEDGVAKKVRLSKKSVIDALPAEYQDKANALCKENKWKLKTEAEVGLLLQKLIETT</sequence>
<name>A0AAE3MI71_9FLAO</name>
<accession>A0AAE3MI71</accession>
<reference evidence="2" key="1">
    <citation type="submission" date="2022-11" db="EMBL/GenBank/DDBJ databases">
        <title>The characterization of three novel Bacteroidetes species and genomic analysis of their roles in tidal elemental geochemical cycles.</title>
        <authorList>
            <person name="Ma K.-J."/>
        </authorList>
    </citation>
    <scope>NUCLEOTIDE SEQUENCE</scope>
    <source>
        <strain evidence="2">M415</strain>
    </source>
</reference>
<protein>
    <recommendedName>
        <fullName evidence="4">DUF4468 domain-containing protein</fullName>
    </recommendedName>
</protein>
<dbReference type="RefSeq" id="WP_266009901.1">
    <property type="nucleotide sequence ID" value="NZ_JAPFQP010000001.1"/>
</dbReference>
<keyword evidence="3" id="KW-1185">Reference proteome</keyword>
<comment type="caution">
    <text evidence="2">The sequence shown here is derived from an EMBL/GenBank/DDBJ whole genome shotgun (WGS) entry which is preliminary data.</text>
</comment>